<protein>
    <submittedName>
        <fullName evidence="4">Uncharacterized protein LOC107270464 isoform X1</fullName>
    </submittedName>
</protein>
<feature type="compositionally biased region" description="Basic and acidic residues" evidence="1">
    <location>
        <begin position="222"/>
        <end position="232"/>
    </location>
</feature>
<dbReference type="InterPro" id="IPR029281">
    <property type="entry name" value="FAM194_C"/>
</dbReference>
<sequence length="377" mass="43403">MSHSRKSQKSEKIGTPRKLCTDSSAKSNLIHYQLSNNLFIKSGWTILPVDRTVRKIVRYQAQASKPRVNWRERYKEKSYYDNGTILWNPRKDGTAEIFYPNGKTALKISRPTGRAYDIYTVFTPGDKDAFGLSRGSLILAVFDTMGEGVVFGEDGRTRLTYNQNGGVYLDNPTGVPFTWFWNNYQGKSVSFNLYSEVSVAHLVDDLRDTNQTSSRTKSPKSGKTEDNKKQDESNTNEVTDNFSKVKLQPIKDRRMDILAPVKTICLKLNGYLSLRILDRRNVSLRFFAGNKSVRIELGVELNPRKELFSYFVDSSNWVQEMLKCRFIEKPPEIIGPKSSLQEISREYEKLKKTVSKNKKIRSKYNNHVYKMGSYDDK</sequence>
<dbReference type="GeneID" id="107270464"/>
<dbReference type="RefSeq" id="XP_024943576.1">
    <property type="nucleotide sequence ID" value="XM_025087808.1"/>
</dbReference>
<gene>
    <name evidence="4" type="primary">LOC107270464</name>
</gene>
<name>A0AAJ7RNJ5_CEPCN</name>
<dbReference type="PANTHER" id="PTHR23093">
    <property type="entry name" value="SIMILAR TO CHROMOSOME 3 OPEN READING FRAME 20"/>
    <property type="match status" value="1"/>
</dbReference>
<feature type="domain" description="FAM194 C-terminal" evidence="2">
    <location>
        <begin position="258"/>
        <end position="346"/>
    </location>
</feature>
<evidence type="ECO:0000256" key="1">
    <source>
        <dbReference type="SAM" id="MobiDB-lite"/>
    </source>
</evidence>
<dbReference type="Pfam" id="PF14977">
    <property type="entry name" value="FAM194"/>
    <property type="match status" value="2"/>
</dbReference>
<feature type="compositionally biased region" description="Polar residues" evidence="1">
    <location>
        <begin position="210"/>
        <end position="221"/>
    </location>
</feature>
<evidence type="ECO:0000313" key="4">
    <source>
        <dbReference type="RefSeq" id="XP_024943576.1"/>
    </source>
</evidence>
<feature type="region of interest" description="Disordered" evidence="1">
    <location>
        <begin position="210"/>
        <end position="240"/>
    </location>
</feature>
<keyword evidence="3" id="KW-1185">Reference proteome</keyword>
<feature type="domain" description="FAM194 C-terminal" evidence="2">
    <location>
        <begin position="75"/>
        <end position="186"/>
    </location>
</feature>
<dbReference type="KEGG" id="ccin:107270464"/>
<dbReference type="AlphaFoldDB" id="A0AAJ7RNJ5"/>
<evidence type="ECO:0000259" key="2">
    <source>
        <dbReference type="Pfam" id="PF14977"/>
    </source>
</evidence>
<dbReference type="Proteomes" id="UP000694920">
    <property type="component" value="Unplaced"/>
</dbReference>
<proteinExistence type="predicted"/>
<organism evidence="3 4">
    <name type="scientific">Cephus cinctus</name>
    <name type="common">Wheat stem sawfly</name>
    <dbReference type="NCBI Taxonomy" id="211228"/>
    <lineage>
        <taxon>Eukaryota</taxon>
        <taxon>Metazoa</taxon>
        <taxon>Ecdysozoa</taxon>
        <taxon>Arthropoda</taxon>
        <taxon>Hexapoda</taxon>
        <taxon>Insecta</taxon>
        <taxon>Pterygota</taxon>
        <taxon>Neoptera</taxon>
        <taxon>Endopterygota</taxon>
        <taxon>Hymenoptera</taxon>
        <taxon>Cephoidea</taxon>
        <taxon>Cephidae</taxon>
        <taxon>Cephus</taxon>
    </lineage>
</organism>
<dbReference type="PANTHER" id="PTHR23093:SF16">
    <property type="entry name" value="FAM194 C-TERMINAL DOMAIN-CONTAINING PROTEIN"/>
    <property type="match status" value="1"/>
</dbReference>
<evidence type="ECO:0000313" key="3">
    <source>
        <dbReference type="Proteomes" id="UP000694920"/>
    </source>
</evidence>
<reference evidence="4" key="1">
    <citation type="submission" date="2025-08" db="UniProtKB">
        <authorList>
            <consortium name="RefSeq"/>
        </authorList>
    </citation>
    <scope>IDENTIFICATION</scope>
</reference>
<accession>A0AAJ7RNJ5</accession>